<accession>A0A6M4MKM1</accession>
<evidence type="ECO:0000313" key="3">
    <source>
        <dbReference type="EMBL" id="QJR82626.1"/>
    </source>
</evidence>
<dbReference type="Pfam" id="PF12850">
    <property type="entry name" value="Metallophos_2"/>
    <property type="match status" value="1"/>
</dbReference>
<dbReference type="InterPro" id="IPR029052">
    <property type="entry name" value="Metallo-depent_PP-like"/>
</dbReference>
<dbReference type="SUPFAM" id="SSF56300">
    <property type="entry name" value="Metallo-dependent phosphatases"/>
    <property type="match status" value="1"/>
</dbReference>
<organism evidence="3 4">
    <name type="scientific">Alteromonas pelagimontana</name>
    <dbReference type="NCBI Taxonomy" id="1858656"/>
    <lineage>
        <taxon>Bacteria</taxon>
        <taxon>Pseudomonadati</taxon>
        <taxon>Pseudomonadota</taxon>
        <taxon>Gammaproteobacteria</taxon>
        <taxon>Alteromonadales</taxon>
        <taxon>Alteromonadaceae</taxon>
        <taxon>Alteromonas/Salinimonas group</taxon>
        <taxon>Alteromonas</taxon>
    </lineage>
</organism>
<evidence type="ECO:0000259" key="2">
    <source>
        <dbReference type="Pfam" id="PF12850"/>
    </source>
</evidence>
<sequence length="275" mass="31508">MIRILAFSDIHNNLTCVDKLISQVSGEKFDCVVVAGDIGNQTAPTFFEKLSVLPFPICYVYGNWDSKLSYNTKFSDNSIHLHQNIQEIGGYYVVGFSGCPAHWGHNPIYIDKKKQLESNYSATLSAHREIKRKIKEKKRGVDALTELEDSKDFRDYLHAKKTLIGEINHENKRALAALLVDEKQVDMRKVIIVTHERLTKITDYFPEPPLLTLFGHLHKYSFKQWRDCTFINISHLDNQPSSFKQKPKRATPGNYCIITIENGAITSEQVDLIHL</sequence>
<protein>
    <recommendedName>
        <fullName evidence="2">Calcineurin-like phosphoesterase domain-containing protein</fullName>
    </recommendedName>
</protein>
<dbReference type="Proteomes" id="UP000219285">
    <property type="component" value="Chromosome"/>
</dbReference>
<feature type="domain" description="Calcineurin-like phosphoesterase" evidence="2">
    <location>
        <begin position="3"/>
        <end position="233"/>
    </location>
</feature>
<comment type="similarity">
    <text evidence="1">Belongs to the metallophosphoesterase superfamily. YfcE family.</text>
</comment>
<dbReference type="AlphaFoldDB" id="A0A6M4MKM1"/>
<reference evidence="4" key="1">
    <citation type="submission" date="2014-12" db="EMBL/GenBank/DDBJ databases">
        <title>Complete genome sequence of a multi-drug resistant Klebsiella pneumoniae.</title>
        <authorList>
            <person name="Hua X."/>
            <person name="Chen Q."/>
            <person name="Li X."/>
            <person name="Feng Y."/>
            <person name="Ruan Z."/>
            <person name="Yu Y."/>
        </authorList>
    </citation>
    <scope>NUCLEOTIDE SEQUENCE [LARGE SCALE GENOMIC DNA]</scope>
    <source>
        <strain evidence="4">5.12</strain>
    </source>
</reference>
<gene>
    <name evidence="3" type="ORF">CA267_018640</name>
</gene>
<keyword evidence="4" id="KW-1185">Reference proteome</keyword>
<dbReference type="EMBL" id="CP052766">
    <property type="protein sequence ID" value="QJR82626.1"/>
    <property type="molecule type" value="Genomic_DNA"/>
</dbReference>
<dbReference type="RefSeq" id="WP_075609393.1">
    <property type="nucleotide sequence ID" value="NZ_CP052766.1"/>
</dbReference>
<evidence type="ECO:0000256" key="1">
    <source>
        <dbReference type="ARBA" id="ARBA00008950"/>
    </source>
</evidence>
<name>A0A6M4MKM1_9ALTE</name>
<evidence type="ECO:0000313" key="4">
    <source>
        <dbReference type="Proteomes" id="UP000219285"/>
    </source>
</evidence>
<dbReference type="InterPro" id="IPR024654">
    <property type="entry name" value="Calcineurin-like_PHP_lpxH"/>
</dbReference>
<dbReference type="OrthoDB" id="9785951at2"/>
<reference evidence="3 4" key="2">
    <citation type="submission" date="2020-04" db="EMBL/GenBank/DDBJ databases">
        <title>Complete genome sequence of Alteromonas pelagimontana 5.12T.</title>
        <authorList>
            <person name="Sinha R.K."/>
            <person name="Krishnan K.P."/>
            <person name="Kurian J.P."/>
        </authorList>
    </citation>
    <scope>NUCLEOTIDE SEQUENCE [LARGE SCALE GENOMIC DNA]</scope>
    <source>
        <strain evidence="3 4">5.12</strain>
    </source>
</reference>
<dbReference type="Gene3D" id="3.60.21.10">
    <property type="match status" value="1"/>
</dbReference>
<proteinExistence type="inferred from homology"/>
<dbReference type="KEGG" id="apel:CA267_018640"/>